<name>A0ABR7XSA4_9SPHI</name>
<evidence type="ECO:0000313" key="7">
    <source>
        <dbReference type="Proteomes" id="UP000651112"/>
    </source>
</evidence>
<dbReference type="NCBIfam" id="TIGR02985">
    <property type="entry name" value="Sig70_bacteroi1"/>
    <property type="match status" value="1"/>
</dbReference>
<dbReference type="SUPFAM" id="SSF88946">
    <property type="entry name" value="Sigma2 domain of RNA polymerase sigma factors"/>
    <property type="match status" value="1"/>
</dbReference>
<organism evidence="6 7">
    <name type="scientific">Sphingobacterium chuzhouense</name>
    <dbReference type="NCBI Taxonomy" id="1742264"/>
    <lineage>
        <taxon>Bacteria</taxon>
        <taxon>Pseudomonadati</taxon>
        <taxon>Bacteroidota</taxon>
        <taxon>Sphingobacteriia</taxon>
        <taxon>Sphingobacteriales</taxon>
        <taxon>Sphingobacteriaceae</taxon>
        <taxon>Sphingobacterium</taxon>
    </lineage>
</organism>
<keyword evidence="2" id="KW-0805">Transcription regulation</keyword>
<comment type="similarity">
    <text evidence="1">Belongs to the sigma-70 factor family. ECF subfamily.</text>
</comment>
<dbReference type="InterPro" id="IPR000792">
    <property type="entry name" value="Tscrpt_reg_LuxR_C"/>
</dbReference>
<feature type="domain" description="HTH luxR-type" evidence="5">
    <location>
        <begin position="129"/>
        <end position="187"/>
    </location>
</feature>
<gene>
    <name evidence="6" type="ORF">H8B21_10705</name>
</gene>
<evidence type="ECO:0000256" key="4">
    <source>
        <dbReference type="ARBA" id="ARBA00023163"/>
    </source>
</evidence>
<dbReference type="PANTHER" id="PTHR43133">
    <property type="entry name" value="RNA POLYMERASE ECF-TYPE SIGMA FACTO"/>
    <property type="match status" value="1"/>
</dbReference>
<keyword evidence="3" id="KW-0731">Sigma factor</keyword>
<evidence type="ECO:0000256" key="1">
    <source>
        <dbReference type="ARBA" id="ARBA00010641"/>
    </source>
</evidence>
<proteinExistence type="inferred from homology"/>
<dbReference type="EMBL" id="JACNYL010000002">
    <property type="protein sequence ID" value="MBD1422040.1"/>
    <property type="molecule type" value="Genomic_DNA"/>
</dbReference>
<evidence type="ECO:0000313" key="6">
    <source>
        <dbReference type="EMBL" id="MBD1422040.1"/>
    </source>
</evidence>
<evidence type="ECO:0000259" key="5">
    <source>
        <dbReference type="SMART" id="SM00421"/>
    </source>
</evidence>
<accession>A0ABR7XSA4</accession>
<dbReference type="InterPro" id="IPR007627">
    <property type="entry name" value="RNA_pol_sigma70_r2"/>
</dbReference>
<evidence type="ECO:0000256" key="3">
    <source>
        <dbReference type="ARBA" id="ARBA00023082"/>
    </source>
</evidence>
<dbReference type="InterPro" id="IPR013249">
    <property type="entry name" value="RNA_pol_sigma70_r4_t2"/>
</dbReference>
<keyword evidence="4" id="KW-0804">Transcription</keyword>
<protein>
    <submittedName>
        <fullName evidence="6">RNA polymerase sigma-70 factor</fullName>
    </submittedName>
</protein>
<dbReference type="PANTHER" id="PTHR43133:SF46">
    <property type="entry name" value="RNA POLYMERASE SIGMA-70 FACTOR ECF SUBFAMILY"/>
    <property type="match status" value="1"/>
</dbReference>
<dbReference type="PRINTS" id="PR00038">
    <property type="entry name" value="HTHLUXR"/>
</dbReference>
<dbReference type="Gene3D" id="1.10.10.10">
    <property type="entry name" value="Winged helix-like DNA-binding domain superfamily/Winged helix DNA-binding domain"/>
    <property type="match status" value="1"/>
</dbReference>
<dbReference type="SMART" id="SM00421">
    <property type="entry name" value="HTH_LUXR"/>
    <property type="match status" value="1"/>
</dbReference>
<sequence length="187" mass="22401">MHSYPDFTDNELIDLLRQGDENAFTEIYNRYWKKLFTIASNRVDSLEDAEEIVQDIFISLWNRKNDLQIRLELSSYLAVSVKYRVFQTLNRYFQKRKYLDYILTKEQFDNSTQQLLDFKELQHELAKYVQRLPEKCQLVFRLSREEGCTQKQIAEKLNLSEKTVEAHLGKAFRILRIKLSSFLTTLL</sequence>
<dbReference type="Gene3D" id="1.10.1740.10">
    <property type="match status" value="1"/>
</dbReference>
<dbReference type="InterPro" id="IPR014327">
    <property type="entry name" value="RNA_pol_sigma70_bacteroid"/>
</dbReference>
<comment type="caution">
    <text evidence="6">The sequence shown here is derived from an EMBL/GenBank/DDBJ whole genome shotgun (WGS) entry which is preliminary data.</text>
</comment>
<dbReference type="InterPro" id="IPR036388">
    <property type="entry name" value="WH-like_DNA-bd_sf"/>
</dbReference>
<dbReference type="Proteomes" id="UP000651112">
    <property type="component" value="Unassembled WGS sequence"/>
</dbReference>
<reference evidence="6 7" key="1">
    <citation type="submission" date="2020-08" db="EMBL/GenBank/DDBJ databases">
        <title>Sphingobacterium sp. DN00404 isolated from aquaculture water.</title>
        <authorList>
            <person name="Zhang M."/>
        </authorList>
    </citation>
    <scope>NUCLEOTIDE SEQUENCE [LARGE SCALE GENOMIC DNA]</scope>
    <source>
        <strain evidence="6 7">KCTC 42746</strain>
    </source>
</reference>
<dbReference type="Pfam" id="PF08281">
    <property type="entry name" value="Sigma70_r4_2"/>
    <property type="match status" value="1"/>
</dbReference>
<dbReference type="InterPro" id="IPR013325">
    <property type="entry name" value="RNA_pol_sigma_r2"/>
</dbReference>
<dbReference type="InterPro" id="IPR013324">
    <property type="entry name" value="RNA_pol_sigma_r3/r4-like"/>
</dbReference>
<dbReference type="NCBIfam" id="TIGR02937">
    <property type="entry name" value="sigma70-ECF"/>
    <property type="match status" value="1"/>
</dbReference>
<dbReference type="InterPro" id="IPR014284">
    <property type="entry name" value="RNA_pol_sigma-70_dom"/>
</dbReference>
<dbReference type="Pfam" id="PF04542">
    <property type="entry name" value="Sigma70_r2"/>
    <property type="match status" value="1"/>
</dbReference>
<dbReference type="SUPFAM" id="SSF88659">
    <property type="entry name" value="Sigma3 and sigma4 domains of RNA polymerase sigma factors"/>
    <property type="match status" value="1"/>
</dbReference>
<dbReference type="RefSeq" id="WP_190313737.1">
    <property type="nucleotide sequence ID" value="NZ_JACNYL010000002.1"/>
</dbReference>
<evidence type="ECO:0000256" key="2">
    <source>
        <dbReference type="ARBA" id="ARBA00023015"/>
    </source>
</evidence>
<keyword evidence="7" id="KW-1185">Reference proteome</keyword>
<dbReference type="InterPro" id="IPR039425">
    <property type="entry name" value="RNA_pol_sigma-70-like"/>
</dbReference>